<dbReference type="SUPFAM" id="SSF52540">
    <property type="entry name" value="P-loop containing nucleoside triphosphate hydrolases"/>
    <property type="match status" value="1"/>
</dbReference>
<name>A0A068VJ12_COFCA</name>
<evidence type="ECO:0000313" key="3">
    <source>
        <dbReference type="EMBL" id="CDP20795.1"/>
    </source>
</evidence>
<evidence type="ECO:0000256" key="1">
    <source>
        <dbReference type="ARBA" id="ARBA00022741"/>
    </source>
</evidence>
<keyword evidence="1" id="KW-0547">Nucleotide-binding</keyword>
<evidence type="ECO:0000313" key="4">
    <source>
        <dbReference type="Proteomes" id="UP000295252"/>
    </source>
</evidence>
<gene>
    <name evidence="3" type="ORF">GSCOC_T00011701001</name>
</gene>
<accession>A0A068VJ12</accession>
<dbReference type="Gramene" id="CDP20795">
    <property type="protein sequence ID" value="CDP20795"/>
    <property type="gene ID" value="GSCOC_T00011701001"/>
</dbReference>
<dbReference type="Gene3D" id="3.40.50.300">
    <property type="entry name" value="P-loop containing nucleotide triphosphate hydrolases"/>
    <property type="match status" value="1"/>
</dbReference>
<organism evidence="3 4">
    <name type="scientific">Coffea canephora</name>
    <name type="common">Robusta coffee</name>
    <dbReference type="NCBI Taxonomy" id="49390"/>
    <lineage>
        <taxon>Eukaryota</taxon>
        <taxon>Viridiplantae</taxon>
        <taxon>Streptophyta</taxon>
        <taxon>Embryophyta</taxon>
        <taxon>Tracheophyta</taxon>
        <taxon>Spermatophyta</taxon>
        <taxon>Magnoliopsida</taxon>
        <taxon>eudicotyledons</taxon>
        <taxon>Gunneridae</taxon>
        <taxon>Pentapetalae</taxon>
        <taxon>asterids</taxon>
        <taxon>lamiids</taxon>
        <taxon>Gentianales</taxon>
        <taxon>Rubiaceae</taxon>
        <taxon>Ixoroideae</taxon>
        <taxon>Gardenieae complex</taxon>
        <taxon>Bertiereae - Coffeeae clade</taxon>
        <taxon>Coffeeae</taxon>
        <taxon>Coffea</taxon>
    </lineage>
</organism>
<evidence type="ECO:0000256" key="2">
    <source>
        <dbReference type="ARBA" id="ARBA00023134"/>
    </source>
</evidence>
<keyword evidence="4" id="KW-1185">Reference proteome</keyword>
<dbReference type="InterPro" id="IPR050100">
    <property type="entry name" value="TRAFAC_GTPase_members"/>
</dbReference>
<reference evidence="4" key="1">
    <citation type="journal article" date="2014" name="Science">
        <title>The coffee genome provides insight into the convergent evolution of caffeine biosynthesis.</title>
        <authorList>
            <person name="Denoeud F."/>
            <person name="Carretero-Paulet L."/>
            <person name="Dereeper A."/>
            <person name="Droc G."/>
            <person name="Guyot R."/>
            <person name="Pietrella M."/>
            <person name="Zheng C."/>
            <person name="Alberti A."/>
            <person name="Anthony F."/>
            <person name="Aprea G."/>
            <person name="Aury J.M."/>
            <person name="Bento P."/>
            <person name="Bernard M."/>
            <person name="Bocs S."/>
            <person name="Campa C."/>
            <person name="Cenci A."/>
            <person name="Combes M.C."/>
            <person name="Crouzillat D."/>
            <person name="Da Silva C."/>
            <person name="Daddiego L."/>
            <person name="De Bellis F."/>
            <person name="Dussert S."/>
            <person name="Garsmeur O."/>
            <person name="Gayraud T."/>
            <person name="Guignon V."/>
            <person name="Jahn K."/>
            <person name="Jamilloux V."/>
            <person name="Joet T."/>
            <person name="Labadie K."/>
            <person name="Lan T."/>
            <person name="Leclercq J."/>
            <person name="Lepelley M."/>
            <person name="Leroy T."/>
            <person name="Li L.T."/>
            <person name="Librado P."/>
            <person name="Lopez L."/>
            <person name="Munoz A."/>
            <person name="Noel B."/>
            <person name="Pallavicini A."/>
            <person name="Perrotta G."/>
            <person name="Poncet V."/>
            <person name="Pot D."/>
            <person name="Priyono X."/>
            <person name="Rigoreau M."/>
            <person name="Rouard M."/>
            <person name="Rozas J."/>
            <person name="Tranchant-Dubreuil C."/>
            <person name="VanBuren R."/>
            <person name="Zhang Q."/>
            <person name="Andrade A.C."/>
            <person name="Argout X."/>
            <person name="Bertrand B."/>
            <person name="de Kochko A."/>
            <person name="Graziosi G."/>
            <person name="Henry R.J."/>
            <person name="Jayarama X."/>
            <person name="Ming R."/>
            <person name="Nagai C."/>
            <person name="Rounsley S."/>
            <person name="Sankoff D."/>
            <person name="Giuliano G."/>
            <person name="Albert V.A."/>
            <person name="Wincker P."/>
            <person name="Lashermes P."/>
        </authorList>
    </citation>
    <scope>NUCLEOTIDE SEQUENCE [LARGE SCALE GENOMIC DNA]</scope>
    <source>
        <strain evidence="4">cv. DH200-94</strain>
    </source>
</reference>
<dbReference type="InterPro" id="IPR027417">
    <property type="entry name" value="P-loop_NTPase"/>
</dbReference>
<proteinExistence type="predicted"/>
<dbReference type="PhylomeDB" id="A0A068VJ12"/>
<dbReference type="STRING" id="49390.A0A068VJ12"/>
<dbReference type="Proteomes" id="UP000295252">
    <property type="component" value="Unassembled WGS sequence"/>
</dbReference>
<protein>
    <submittedName>
        <fullName evidence="3">DH200=94 genomic scaffold, scaffold_1769</fullName>
    </submittedName>
</protein>
<dbReference type="AlphaFoldDB" id="A0A068VJ12"/>
<dbReference type="PANTHER" id="PTHR23115">
    <property type="entry name" value="TRANSLATION FACTOR"/>
    <property type="match status" value="1"/>
</dbReference>
<dbReference type="GO" id="GO:0005525">
    <property type="term" value="F:GTP binding"/>
    <property type="evidence" value="ECO:0007669"/>
    <property type="project" value="UniProtKB-KW"/>
</dbReference>
<sequence length="121" mass="13712">MYYISVYKTTIQAKLIPGRTISKNRSHQVTSSCNTSISTTGGFEAGISKDGQTREHALLAFTLGVRQMICCCNKVSSWGCNIKHKYCRPARYDEIVKEVSSYLKKVGYNPDKINFCPYLWI</sequence>
<dbReference type="EMBL" id="HG740853">
    <property type="protein sequence ID" value="CDP20795.1"/>
    <property type="molecule type" value="Genomic_DNA"/>
</dbReference>
<keyword evidence="2" id="KW-0342">GTP-binding</keyword>
<dbReference type="InParanoid" id="A0A068VJ12"/>